<proteinExistence type="predicted"/>
<dbReference type="EMBL" id="GBRH01268682">
    <property type="protein sequence ID" value="JAD29213.1"/>
    <property type="molecule type" value="Transcribed_RNA"/>
</dbReference>
<name>A0A0A8YUZ1_ARUDO</name>
<reference evidence="1" key="2">
    <citation type="journal article" date="2015" name="Data Brief">
        <title>Shoot transcriptome of the giant reed, Arundo donax.</title>
        <authorList>
            <person name="Barrero R.A."/>
            <person name="Guerrero F.D."/>
            <person name="Moolhuijzen P."/>
            <person name="Goolsby J.A."/>
            <person name="Tidwell J."/>
            <person name="Bellgard S.E."/>
            <person name="Bellgard M.I."/>
        </authorList>
    </citation>
    <scope>NUCLEOTIDE SEQUENCE</scope>
    <source>
        <tissue evidence="1">Shoot tissue taken approximately 20 cm above the soil surface</tissue>
    </source>
</reference>
<organism evidence="1">
    <name type="scientific">Arundo donax</name>
    <name type="common">Giant reed</name>
    <name type="synonym">Donax arundinaceus</name>
    <dbReference type="NCBI Taxonomy" id="35708"/>
    <lineage>
        <taxon>Eukaryota</taxon>
        <taxon>Viridiplantae</taxon>
        <taxon>Streptophyta</taxon>
        <taxon>Embryophyta</taxon>
        <taxon>Tracheophyta</taxon>
        <taxon>Spermatophyta</taxon>
        <taxon>Magnoliopsida</taxon>
        <taxon>Liliopsida</taxon>
        <taxon>Poales</taxon>
        <taxon>Poaceae</taxon>
        <taxon>PACMAD clade</taxon>
        <taxon>Arundinoideae</taxon>
        <taxon>Arundineae</taxon>
        <taxon>Arundo</taxon>
    </lineage>
</organism>
<evidence type="ECO:0008006" key="2">
    <source>
        <dbReference type="Google" id="ProtNLM"/>
    </source>
</evidence>
<accession>A0A0A8YUZ1</accession>
<dbReference type="AlphaFoldDB" id="A0A0A8YUZ1"/>
<protein>
    <recommendedName>
        <fullName evidence="2">Apple domain-containing protein</fullName>
    </recommendedName>
</protein>
<sequence>MSGYNSSVSFHDCKKYCLNMSPCLGFSYRLTGQGVVHPSLEASISRYPQLSTSLLCQNPNRLALPAGTWPLGPETGARRWRN</sequence>
<evidence type="ECO:0000313" key="1">
    <source>
        <dbReference type="EMBL" id="JAD29213.1"/>
    </source>
</evidence>
<reference evidence="1" key="1">
    <citation type="submission" date="2014-09" db="EMBL/GenBank/DDBJ databases">
        <authorList>
            <person name="Magalhaes I.L.F."/>
            <person name="Oliveira U."/>
            <person name="Santos F.R."/>
            <person name="Vidigal T.H.D.A."/>
            <person name="Brescovit A.D."/>
            <person name="Santos A.J."/>
        </authorList>
    </citation>
    <scope>NUCLEOTIDE SEQUENCE</scope>
    <source>
        <tissue evidence="1">Shoot tissue taken approximately 20 cm above the soil surface</tissue>
    </source>
</reference>